<comment type="caution">
    <text evidence="2">The sequence shown here is derived from an EMBL/GenBank/DDBJ whole genome shotgun (WGS) entry which is preliminary data.</text>
</comment>
<dbReference type="AlphaFoldDB" id="A0A7V8NLL4"/>
<dbReference type="Proteomes" id="UP000567293">
    <property type="component" value="Unassembled WGS sequence"/>
</dbReference>
<evidence type="ECO:0000256" key="1">
    <source>
        <dbReference type="SAM" id="MobiDB-lite"/>
    </source>
</evidence>
<organism evidence="2 3">
    <name type="scientific">Candidatus Acidiferrum panamense</name>
    <dbReference type="NCBI Taxonomy" id="2741543"/>
    <lineage>
        <taxon>Bacteria</taxon>
        <taxon>Pseudomonadati</taxon>
        <taxon>Acidobacteriota</taxon>
        <taxon>Terriglobia</taxon>
        <taxon>Candidatus Acidiferrales</taxon>
        <taxon>Candidatus Acidiferrum</taxon>
    </lineage>
</organism>
<dbReference type="EMBL" id="JACDQQ010000095">
    <property type="protein sequence ID" value="MBA0083541.1"/>
    <property type="molecule type" value="Genomic_DNA"/>
</dbReference>
<dbReference type="Gene3D" id="3.90.1530.10">
    <property type="entry name" value="Conserved hypothetical protein from pyrococcus furiosus pfu- 392566-001, ParB domain"/>
    <property type="match status" value="1"/>
</dbReference>
<evidence type="ECO:0000313" key="2">
    <source>
        <dbReference type="EMBL" id="MBA0083541.1"/>
    </source>
</evidence>
<protein>
    <submittedName>
        <fullName evidence="2">ParB N-terminal domain-containing protein</fullName>
    </submittedName>
</protein>
<feature type="region of interest" description="Disordered" evidence="1">
    <location>
        <begin position="1"/>
        <end position="26"/>
    </location>
</feature>
<proteinExistence type="predicted"/>
<reference evidence="2" key="1">
    <citation type="submission" date="2020-06" db="EMBL/GenBank/DDBJ databases">
        <title>Legume-microbial interactions unlock mineral nutrients during tropical forest succession.</title>
        <authorList>
            <person name="Epihov D.Z."/>
        </authorList>
    </citation>
    <scope>NUCLEOTIDE SEQUENCE [LARGE SCALE GENOMIC DNA]</scope>
    <source>
        <strain evidence="2">Pan2503</strain>
    </source>
</reference>
<dbReference type="InterPro" id="IPR036086">
    <property type="entry name" value="ParB/Sulfiredoxin_sf"/>
</dbReference>
<feature type="compositionally biased region" description="Basic residues" evidence="1">
    <location>
        <begin position="1"/>
        <end position="17"/>
    </location>
</feature>
<accession>A0A7V8NLL4</accession>
<name>A0A7V8NLL4_9BACT</name>
<keyword evidence="3" id="KW-1185">Reference proteome</keyword>
<sequence length="321" mass="35670">MIVKRAPVRRRPRKAKPGTKGLGPDECRLDHPTGSAAAIAEAIEKAGGCVVGSYKEPLGGHPLLLSVLPIGAIEPTPFQRDLSDTHHKRLADVINKTGRFLDPIIAVTAPNQGFWTPNGRHRLAAMRRLGAKSITTLVVADRDVAWQILALNTEKAHNLKERALEVIRIYRGLEEEDSSRPESQFAFYLDEPALVTLGVCYERVPRFGGGVYHPILRRLQTFTHDPLRTAIRDHEKRATLVLDLEERVAAAVKKLKERGLVSPYLRSFVVARINPLRWIKGEPPALDEVLKTMRERAAKFNVEKIKPQDLAGTGGPPDEEA</sequence>
<dbReference type="SUPFAM" id="SSF110849">
    <property type="entry name" value="ParB/Sulfiredoxin"/>
    <property type="match status" value="1"/>
</dbReference>
<evidence type="ECO:0000313" key="3">
    <source>
        <dbReference type="Proteomes" id="UP000567293"/>
    </source>
</evidence>
<gene>
    <name evidence="2" type="ORF">HRJ53_00955</name>
</gene>